<dbReference type="Gene3D" id="3.30.565.10">
    <property type="entry name" value="Histidine kinase-like ATPase, C-terminal domain"/>
    <property type="match status" value="1"/>
</dbReference>
<dbReference type="CDD" id="cd16917">
    <property type="entry name" value="HATPase_UhpB-NarQ-NarX-like"/>
    <property type="match status" value="1"/>
</dbReference>
<dbReference type="InterPro" id="IPR011712">
    <property type="entry name" value="Sig_transdc_His_kin_sub3_dim/P"/>
</dbReference>
<keyword evidence="6 13" id="KW-0418">Kinase</keyword>
<feature type="chain" id="PRO_5039111739" description="histidine kinase" evidence="10">
    <location>
        <begin position="38"/>
        <end position="393"/>
    </location>
</feature>
<evidence type="ECO:0000259" key="12">
    <source>
        <dbReference type="Pfam" id="PF07730"/>
    </source>
</evidence>
<dbReference type="GO" id="GO:0046983">
    <property type="term" value="F:protein dimerization activity"/>
    <property type="evidence" value="ECO:0007669"/>
    <property type="project" value="InterPro"/>
</dbReference>
<accession>C6WKF6</accession>
<keyword evidence="3" id="KW-0597">Phosphoprotein</keyword>
<evidence type="ECO:0000256" key="10">
    <source>
        <dbReference type="SAM" id="SignalP"/>
    </source>
</evidence>
<evidence type="ECO:0000259" key="11">
    <source>
        <dbReference type="Pfam" id="PF02518"/>
    </source>
</evidence>
<feature type="transmembrane region" description="Helical" evidence="9">
    <location>
        <begin position="82"/>
        <end position="106"/>
    </location>
</feature>
<dbReference type="HOGENOM" id="CLU_000445_20_1_11"/>
<dbReference type="GO" id="GO:0005524">
    <property type="term" value="F:ATP binding"/>
    <property type="evidence" value="ECO:0007669"/>
    <property type="project" value="UniProtKB-KW"/>
</dbReference>
<keyword evidence="9" id="KW-0812">Transmembrane</keyword>
<evidence type="ECO:0000256" key="1">
    <source>
        <dbReference type="ARBA" id="ARBA00000085"/>
    </source>
</evidence>
<sequence length="393" mass="40724">MIAVLRRTTSTIGGWRSRHPLAADVALACALSTASVAADLSSAGPLHDGVVDGPDLVATAIALGGVALRGRWPRQVLVGTAVAAGLVILLAGIRPVLPLAIGLIAYTAASRTPSRGAWTTAAAVAAGLYAVEAYAVTGVLWSTEGFPAVAWIGMTTALGEAARTGRAYIAEAEGRARHAEQTREEEAARRVVEERVRIARDLHDVVAHHIAVINVQAGAATHVLDRDPAMAAQALGHIRDACEVVLGELSSIVGVLRQSGDTDPPHRLDDLTALVGAITAAGLSVEREQLGAPRELPSVVDVAAYRIIQEALTNAHKHGTGTAHLTVAYTDEGVSLTVTNHRARTASRQPGSGYGLIGMRERAATAGGTLSAGPTPEGRFTVRAELPAPRRTP</sequence>
<dbReference type="EC" id="2.7.13.3" evidence="2"/>
<protein>
    <recommendedName>
        <fullName evidence="2">histidine kinase</fullName>
        <ecNumber evidence="2">2.7.13.3</ecNumber>
    </recommendedName>
</protein>
<name>C6WKF6_ACTMD</name>
<keyword evidence="8" id="KW-0902">Two-component regulatory system</keyword>
<dbReference type="Gene3D" id="1.20.5.1930">
    <property type="match status" value="1"/>
</dbReference>
<dbReference type="KEGG" id="ami:Amir_6406"/>
<dbReference type="InterPro" id="IPR050482">
    <property type="entry name" value="Sensor_HK_TwoCompSys"/>
</dbReference>
<comment type="catalytic activity">
    <reaction evidence="1">
        <text>ATP + protein L-histidine = ADP + protein N-phospho-L-histidine.</text>
        <dbReference type="EC" id="2.7.13.3"/>
    </reaction>
</comment>
<reference evidence="13 14" key="1">
    <citation type="journal article" date="2009" name="Stand. Genomic Sci.">
        <title>Complete genome sequence of Actinosynnema mirum type strain (101).</title>
        <authorList>
            <person name="Land M."/>
            <person name="Lapidus A."/>
            <person name="Mayilraj S."/>
            <person name="Chen F."/>
            <person name="Copeland A."/>
            <person name="Del Rio T.G."/>
            <person name="Nolan M."/>
            <person name="Lucas S."/>
            <person name="Tice H."/>
            <person name="Cheng J.F."/>
            <person name="Chertkov O."/>
            <person name="Bruce D."/>
            <person name="Goodwin L."/>
            <person name="Pitluck S."/>
            <person name="Rohde M."/>
            <person name="Goker M."/>
            <person name="Pati A."/>
            <person name="Ivanova N."/>
            <person name="Mavromatis K."/>
            <person name="Chen A."/>
            <person name="Palaniappan K."/>
            <person name="Hauser L."/>
            <person name="Chang Y.J."/>
            <person name="Jeffries C.C."/>
            <person name="Brettin T."/>
            <person name="Detter J.C."/>
            <person name="Han C."/>
            <person name="Chain P."/>
            <person name="Tindall B.J."/>
            <person name="Bristow J."/>
            <person name="Eisen J.A."/>
            <person name="Markowitz V."/>
            <person name="Hugenholtz P."/>
            <person name="Kyrpides N.C."/>
            <person name="Klenk H.P."/>
        </authorList>
    </citation>
    <scope>NUCLEOTIDE SEQUENCE [LARGE SCALE GENOMIC DNA]</scope>
    <source>
        <strain evidence="14">ATCC 29888 / DSM 43827 / JCM 3225 / NBRC 14064 / NCIMB 13271 / NRRL B-12336 / IMRU 3971 / 101</strain>
    </source>
</reference>
<dbReference type="InterPro" id="IPR036890">
    <property type="entry name" value="HATPase_C_sf"/>
</dbReference>
<feature type="domain" description="Histidine kinase/HSP90-like ATPase" evidence="11">
    <location>
        <begin position="303"/>
        <end position="389"/>
    </location>
</feature>
<dbReference type="PANTHER" id="PTHR24421:SF10">
    <property type="entry name" value="NITRATE_NITRITE SENSOR PROTEIN NARQ"/>
    <property type="match status" value="1"/>
</dbReference>
<dbReference type="STRING" id="446462.Amir_6406"/>
<dbReference type="Pfam" id="PF07730">
    <property type="entry name" value="HisKA_3"/>
    <property type="match status" value="1"/>
</dbReference>
<evidence type="ECO:0000313" key="13">
    <source>
        <dbReference type="EMBL" id="ACU40207.1"/>
    </source>
</evidence>
<dbReference type="GO" id="GO:0000155">
    <property type="term" value="F:phosphorelay sensor kinase activity"/>
    <property type="evidence" value="ECO:0007669"/>
    <property type="project" value="InterPro"/>
</dbReference>
<keyword evidence="4" id="KW-0808">Transferase</keyword>
<dbReference type="GO" id="GO:0016020">
    <property type="term" value="C:membrane"/>
    <property type="evidence" value="ECO:0007669"/>
    <property type="project" value="InterPro"/>
</dbReference>
<dbReference type="eggNOG" id="COG4585">
    <property type="taxonomic scope" value="Bacteria"/>
</dbReference>
<evidence type="ECO:0000313" key="14">
    <source>
        <dbReference type="Proteomes" id="UP000002213"/>
    </source>
</evidence>
<keyword evidence="9" id="KW-0472">Membrane</keyword>
<feature type="domain" description="Signal transduction histidine kinase subgroup 3 dimerisation and phosphoacceptor" evidence="12">
    <location>
        <begin position="194"/>
        <end position="259"/>
    </location>
</feature>
<evidence type="ECO:0000256" key="3">
    <source>
        <dbReference type="ARBA" id="ARBA00022553"/>
    </source>
</evidence>
<feature type="signal peptide" evidence="10">
    <location>
        <begin position="1"/>
        <end position="37"/>
    </location>
</feature>
<dbReference type="Pfam" id="PF02518">
    <property type="entry name" value="HATPase_c"/>
    <property type="match status" value="1"/>
</dbReference>
<organism evidence="13 14">
    <name type="scientific">Actinosynnema mirum (strain ATCC 29888 / DSM 43827 / JCM 3225 / NBRC 14064 / NCIMB 13271 / NRRL B-12336 / IMRU 3971 / 101)</name>
    <dbReference type="NCBI Taxonomy" id="446462"/>
    <lineage>
        <taxon>Bacteria</taxon>
        <taxon>Bacillati</taxon>
        <taxon>Actinomycetota</taxon>
        <taxon>Actinomycetes</taxon>
        <taxon>Pseudonocardiales</taxon>
        <taxon>Pseudonocardiaceae</taxon>
        <taxon>Actinosynnema</taxon>
    </lineage>
</organism>
<keyword evidence="7" id="KW-0067">ATP-binding</keyword>
<dbReference type="SUPFAM" id="SSF55874">
    <property type="entry name" value="ATPase domain of HSP90 chaperone/DNA topoisomerase II/histidine kinase"/>
    <property type="match status" value="1"/>
</dbReference>
<evidence type="ECO:0000256" key="9">
    <source>
        <dbReference type="SAM" id="Phobius"/>
    </source>
</evidence>
<gene>
    <name evidence="13" type="ordered locus">Amir_6406</name>
</gene>
<evidence type="ECO:0000256" key="5">
    <source>
        <dbReference type="ARBA" id="ARBA00022741"/>
    </source>
</evidence>
<evidence type="ECO:0000256" key="7">
    <source>
        <dbReference type="ARBA" id="ARBA00022840"/>
    </source>
</evidence>
<dbReference type="InterPro" id="IPR003594">
    <property type="entry name" value="HATPase_dom"/>
</dbReference>
<evidence type="ECO:0000256" key="6">
    <source>
        <dbReference type="ARBA" id="ARBA00022777"/>
    </source>
</evidence>
<keyword evidence="5" id="KW-0547">Nucleotide-binding</keyword>
<proteinExistence type="predicted"/>
<dbReference type="Proteomes" id="UP000002213">
    <property type="component" value="Chromosome"/>
</dbReference>
<evidence type="ECO:0000256" key="2">
    <source>
        <dbReference type="ARBA" id="ARBA00012438"/>
    </source>
</evidence>
<evidence type="ECO:0000256" key="4">
    <source>
        <dbReference type="ARBA" id="ARBA00022679"/>
    </source>
</evidence>
<dbReference type="EMBL" id="CP001630">
    <property type="protein sequence ID" value="ACU40207.1"/>
    <property type="molecule type" value="Genomic_DNA"/>
</dbReference>
<evidence type="ECO:0000256" key="8">
    <source>
        <dbReference type="ARBA" id="ARBA00023012"/>
    </source>
</evidence>
<keyword evidence="10" id="KW-0732">Signal</keyword>
<dbReference type="AlphaFoldDB" id="C6WKF6"/>
<keyword evidence="9" id="KW-1133">Transmembrane helix</keyword>
<dbReference type="PANTHER" id="PTHR24421">
    <property type="entry name" value="NITRATE/NITRITE SENSOR PROTEIN NARX-RELATED"/>
    <property type="match status" value="1"/>
</dbReference>
<keyword evidence="14" id="KW-1185">Reference proteome</keyword>